<feature type="transmembrane region" description="Helical" evidence="1">
    <location>
        <begin position="295"/>
        <end position="317"/>
    </location>
</feature>
<organism evidence="2 3">
    <name type="scientific">Paralvinella palmiformis</name>
    <dbReference type="NCBI Taxonomy" id="53620"/>
    <lineage>
        <taxon>Eukaryota</taxon>
        <taxon>Metazoa</taxon>
        <taxon>Spiralia</taxon>
        <taxon>Lophotrochozoa</taxon>
        <taxon>Annelida</taxon>
        <taxon>Polychaeta</taxon>
        <taxon>Sedentaria</taxon>
        <taxon>Canalipalpata</taxon>
        <taxon>Terebellida</taxon>
        <taxon>Terebelliformia</taxon>
        <taxon>Alvinellidae</taxon>
        <taxon>Paralvinella</taxon>
    </lineage>
</organism>
<feature type="transmembrane region" description="Helical" evidence="1">
    <location>
        <begin position="347"/>
        <end position="366"/>
    </location>
</feature>
<dbReference type="Proteomes" id="UP001208570">
    <property type="component" value="Unassembled WGS sequence"/>
</dbReference>
<dbReference type="PANTHER" id="PTHR33538:SF1">
    <property type="entry name" value="PROTEIN BRAMBLEBERRY"/>
    <property type="match status" value="1"/>
</dbReference>
<proteinExistence type="predicted"/>
<evidence type="ECO:0000313" key="2">
    <source>
        <dbReference type="EMBL" id="KAK2145929.1"/>
    </source>
</evidence>
<reference evidence="2" key="1">
    <citation type="journal article" date="2023" name="Mol. Biol. Evol.">
        <title>Third-Generation Sequencing Reveals the Adaptive Role of the Epigenome in Three Deep-Sea Polychaetes.</title>
        <authorList>
            <person name="Perez M."/>
            <person name="Aroh O."/>
            <person name="Sun Y."/>
            <person name="Lan Y."/>
            <person name="Juniper S.K."/>
            <person name="Young C.R."/>
            <person name="Angers B."/>
            <person name="Qian P.Y."/>
        </authorList>
    </citation>
    <scope>NUCLEOTIDE SEQUENCE</scope>
    <source>
        <strain evidence="2">P08H-3</strain>
    </source>
</reference>
<gene>
    <name evidence="2" type="ORF">LSH36_646g00016</name>
</gene>
<evidence type="ECO:0008006" key="4">
    <source>
        <dbReference type="Google" id="ProtNLM"/>
    </source>
</evidence>
<protein>
    <recommendedName>
        <fullName evidence="4">Protein brambleberry</fullName>
    </recommendedName>
</protein>
<dbReference type="EMBL" id="JAODUP010000646">
    <property type="protein sequence ID" value="KAK2145929.1"/>
    <property type="molecule type" value="Genomic_DNA"/>
</dbReference>
<comment type="caution">
    <text evidence="2">The sequence shown here is derived from an EMBL/GenBank/DDBJ whole genome shotgun (WGS) entry which is preliminary data.</text>
</comment>
<keyword evidence="1" id="KW-0472">Membrane</keyword>
<dbReference type="PANTHER" id="PTHR33538">
    <property type="entry name" value="PROTEIN GAMETE EXPRESSED 1"/>
    <property type="match status" value="1"/>
</dbReference>
<keyword evidence="1" id="KW-1133">Transmembrane helix</keyword>
<keyword evidence="1" id="KW-0812">Transmembrane</keyword>
<evidence type="ECO:0000313" key="3">
    <source>
        <dbReference type="Proteomes" id="UP001208570"/>
    </source>
</evidence>
<name>A0AAD9MWT5_9ANNE</name>
<accession>A0AAD9MWT5</accession>
<dbReference type="AlphaFoldDB" id="A0AAD9MWT5"/>
<keyword evidence="3" id="KW-1185">Reference proteome</keyword>
<sequence length="612" mass="69016">MQTVDEKFLVESQFIKDLSALDLCHHWVIAELTSTCGELTEETLAKLSVQLLNCQSQAEDRPVYPCDEDMSIAECTKDMDPVTWNAYQIVSNRARAVCYATRQQHFRMKTEFTVNHLVNTAQEQLNTLHKLKDGHHDLHELTQDTLVQVKESHEELAARQQHLLEANQNVNSYIVGNIRELVKEKALIASGHKEMATMTEVLQRKLDETKAKIVEQGLNQRENHNEILEDLASIRNRAHEVLSKIEQGSKNMVHFKQEADEQYHNTLANLEKISSTIQFLDATISKMKVEVRGTLDWIAGMVGGTVYLLLGAILSAFLQTPQFSRLLLLALVPLNAWAQVHTQNSLTFLPMTLFIILTTAGLFYSNDAIDNVNIIMSSVLYSNDNVIVSANWALNCLWCVYMRYKFLKQCSRAPSHNTSQISADDKKCAHNNNDHHNCNGLSTPDLKRCVSLLEKLCHSEETPLRPLAIVNGGLLLPDMMMPNNTPSTARHNLQHMSTLNHTREDFIDDLSTSTPKKHHSPVPSYASTPIRKLLPDADLSMAVSDCDYPPDSELTTTLDHLMKKNIKTSRRSSVSNKSIRRPLCLATTKSNMPCKMSSVTGSAFCYKHQVTK</sequence>
<dbReference type="InterPro" id="IPR040346">
    <property type="entry name" value="GEX1/Brambleberry"/>
</dbReference>
<feature type="transmembrane region" description="Helical" evidence="1">
    <location>
        <begin position="386"/>
        <end position="404"/>
    </location>
</feature>
<evidence type="ECO:0000256" key="1">
    <source>
        <dbReference type="SAM" id="Phobius"/>
    </source>
</evidence>